<evidence type="ECO:0000313" key="2">
    <source>
        <dbReference type="Proteomes" id="UP000664628"/>
    </source>
</evidence>
<sequence length="204" mass="23521">MKAALIYALISEGFSEYSFIPVYLKRLAFQKNIQVKPSSVNLKGQPSKSTVLSKAEFLCLKALQDEEQALCIVGIDLDKPDHTDDLQEHTNECKKLINALASAYKRYEKQIIVYVPIQAIEHWLAYQAFRINKGSKPEVRSLEKMNQKELKRLLYGEKDDQRKMIAVARSIAEVADFDELAKQSRSFNLFHQQVLQFMDEYANQ</sequence>
<proteinExistence type="predicted"/>
<evidence type="ECO:0000313" key="1">
    <source>
        <dbReference type="EMBL" id="MBO0948060.1"/>
    </source>
</evidence>
<comment type="caution">
    <text evidence="1">The sequence shown here is derived from an EMBL/GenBank/DDBJ whole genome shotgun (WGS) entry which is preliminary data.</text>
</comment>
<reference evidence="1 2" key="1">
    <citation type="submission" date="2021-03" db="EMBL/GenBank/DDBJ databases">
        <title>Fibrella sp. HMF5405 genome sequencing and assembly.</title>
        <authorList>
            <person name="Kang H."/>
            <person name="Kim H."/>
            <person name="Bae S."/>
            <person name="Joh K."/>
        </authorList>
    </citation>
    <scope>NUCLEOTIDE SEQUENCE [LARGE SCALE GENOMIC DNA]</scope>
    <source>
        <strain evidence="1 2">HMF5405</strain>
    </source>
</reference>
<name>A0ABS3JDI6_9BACT</name>
<dbReference type="Proteomes" id="UP000664628">
    <property type="component" value="Unassembled WGS sequence"/>
</dbReference>
<keyword evidence="2" id="KW-1185">Reference proteome</keyword>
<organism evidence="1 2">
    <name type="scientific">Fibrella forsythiae</name>
    <dbReference type="NCBI Taxonomy" id="2817061"/>
    <lineage>
        <taxon>Bacteria</taxon>
        <taxon>Pseudomonadati</taxon>
        <taxon>Bacteroidota</taxon>
        <taxon>Cytophagia</taxon>
        <taxon>Cytophagales</taxon>
        <taxon>Spirosomataceae</taxon>
        <taxon>Fibrella</taxon>
    </lineage>
</organism>
<gene>
    <name evidence="1" type="ORF">J2I46_05665</name>
</gene>
<protein>
    <submittedName>
        <fullName evidence="1">DUF4276 family protein</fullName>
    </submittedName>
</protein>
<dbReference type="Pfam" id="PF14103">
    <property type="entry name" value="DUF4276"/>
    <property type="match status" value="1"/>
</dbReference>
<accession>A0ABS3JDI6</accession>
<dbReference type="RefSeq" id="WP_207327974.1">
    <property type="nucleotide sequence ID" value="NZ_JAFMYW010000001.1"/>
</dbReference>
<dbReference type="InterPro" id="IPR025455">
    <property type="entry name" value="DUF4276"/>
</dbReference>
<dbReference type="EMBL" id="JAFMYW010000001">
    <property type="protein sequence ID" value="MBO0948060.1"/>
    <property type="molecule type" value="Genomic_DNA"/>
</dbReference>